<feature type="binding site" evidence="1">
    <location>
        <position position="215"/>
    </location>
    <ligand>
        <name>Mn(2+)</name>
        <dbReference type="ChEBI" id="CHEBI:29035"/>
        <label>2</label>
    </ligand>
</feature>
<feature type="signal peptide" evidence="2">
    <location>
        <begin position="1"/>
        <end position="26"/>
    </location>
</feature>
<dbReference type="InterPro" id="IPR002933">
    <property type="entry name" value="Peptidase_M20"/>
</dbReference>
<sequence>MRLSRRRFLFLVFAVVLLHSSLRTSATHLKPEVIGPLGQRLLEDAKSPELFNWVRSIRRKIHEYPELGFQEYKTSEVIRAELDKLGVEYTWPVAETGVVATIGSGEQPFFALRADMDALPIQVLFSLNILSFISSIGKYQELVDWDHRSKIAGKMHACGHDSHVAMLLGAAKLLQARRHELKVKEVLYLMHDVQPVKHEAYASGTVKLVFQPGEEGFAGAYHMLKHSALDNIKAAFALHVYPSYPVGVVASRPGPVLAGAGRFTATIKGTGGHAATPQLSKDPILAASMAVVALQQIVSRETDPLESRVILICDLFKVIYLCDFRVPIIFR</sequence>
<dbReference type="GO" id="GO:0046872">
    <property type="term" value="F:metal ion binding"/>
    <property type="evidence" value="ECO:0007669"/>
    <property type="project" value="UniProtKB-KW"/>
</dbReference>
<name>A0A9R1WE88_LACSA</name>
<evidence type="ECO:0000256" key="1">
    <source>
        <dbReference type="PIRSR" id="PIRSR005962-1"/>
    </source>
</evidence>
<feature type="chain" id="PRO_5040347036" description="Peptidase M20 dimerisation domain-containing protein" evidence="2">
    <location>
        <begin position="27"/>
        <end position="331"/>
    </location>
</feature>
<keyword evidence="1" id="KW-0464">Manganese</keyword>
<feature type="binding site" evidence="1">
    <location>
        <position position="158"/>
    </location>
    <ligand>
        <name>Mn(2+)</name>
        <dbReference type="ChEBI" id="CHEBI:29035"/>
        <label>2</label>
    </ligand>
</feature>
<dbReference type="SUPFAM" id="SSF53187">
    <property type="entry name" value="Zn-dependent exopeptidases"/>
    <property type="match status" value="1"/>
</dbReference>
<organism evidence="3 4">
    <name type="scientific">Lactuca sativa</name>
    <name type="common">Garden lettuce</name>
    <dbReference type="NCBI Taxonomy" id="4236"/>
    <lineage>
        <taxon>Eukaryota</taxon>
        <taxon>Viridiplantae</taxon>
        <taxon>Streptophyta</taxon>
        <taxon>Embryophyta</taxon>
        <taxon>Tracheophyta</taxon>
        <taxon>Spermatophyta</taxon>
        <taxon>Magnoliopsida</taxon>
        <taxon>eudicotyledons</taxon>
        <taxon>Gunneridae</taxon>
        <taxon>Pentapetalae</taxon>
        <taxon>asterids</taxon>
        <taxon>campanulids</taxon>
        <taxon>Asterales</taxon>
        <taxon>Asteraceae</taxon>
        <taxon>Cichorioideae</taxon>
        <taxon>Cichorieae</taxon>
        <taxon>Lactucinae</taxon>
        <taxon>Lactuca</taxon>
    </lineage>
</organism>
<protein>
    <recommendedName>
        <fullName evidence="5">Peptidase M20 dimerisation domain-containing protein</fullName>
    </recommendedName>
</protein>
<evidence type="ECO:0000256" key="2">
    <source>
        <dbReference type="SAM" id="SignalP"/>
    </source>
</evidence>
<keyword evidence="4" id="KW-1185">Reference proteome</keyword>
<dbReference type="PIRSF" id="PIRSF005962">
    <property type="entry name" value="Pept_M20D_amidohydro"/>
    <property type="match status" value="1"/>
</dbReference>
<feature type="binding site" evidence="1">
    <location>
        <position position="239"/>
    </location>
    <ligand>
        <name>Mn(2+)</name>
        <dbReference type="ChEBI" id="CHEBI:29035"/>
        <label>2</label>
    </ligand>
</feature>
<dbReference type="PANTHER" id="PTHR11014">
    <property type="entry name" value="PEPTIDASE M20 FAMILY MEMBER"/>
    <property type="match status" value="1"/>
</dbReference>
<keyword evidence="1" id="KW-0479">Metal-binding</keyword>
<dbReference type="AlphaFoldDB" id="A0A9R1WE88"/>
<keyword evidence="2" id="KW-0732">Signal</keyword>
<dbReference type="GO" id="GO:0016787">
    <property type="term" value="F:hydrolase activity"/>
    <property type="evidence" value="ECO:0007669"/>
    <property type="project" value="InterPro"/>
</dbReference>
<dbReference type="Gene3D" id="3.30.70.360">
    <property type="match status" value="1"/>
</dbReference>
<dbReference type="EMBL" id="NBSK02000002">
    <property type="protein sequence ID" value="KAJ0220875.1"/>
    <property type="molecule type" value="Genomic_DNA"/>
</dbReference>
<gene>
    <name evidence="3" type="ORF">LSAT_V11C200070030</name>
</gene>
<proteinExistence type="predicted"/>
<dbReference type="Proteomes" id="UP000235145">
    <property type="component" value="Unassembled WGS sequence"/>
</dbReference>
<evidence type="ECO:0000313" key="3">
    <source>
        <dbReference type="EMBL" id="KAJ0220875.1"/>
    </source>
</evidence>
<dbReference type="InterPro" id="IPR017439">
    <property type="entry name" value="Amidohydrolase"/>
</dbReference>
<accession>A0A9R1WE88</accession>
<feature type="binding site" evidence="1">
    <location>
        <position position="160"/>
    </location>
    <ligand>
        <name>Mn(2+)</name>
        <dbReference type="ChEBI" id="CHEBI:29035"/>
        <label>2</label>
    </ligand>
</feature>
<comment type="cofactor">
    <cofactor evidence="1">
        <name>Mn(2+)</name>
        <dbReference type="ChEBI" id="CHEBI:29035"/>
    </cofactor>
    <text evidence="1">The Mn(2+) ion enhances activity.</text>
</comment>
<dbReference type="Gene3D" id="3.40.630.10">
    <property type="entry name" value="Zn peptidases"/>
    <property type="match status" value="1"/>
</dbReference>
<dbReference type="Pfam" id="PF01546">
    <property type="entry name" value="Peptidase_M20"/>
    <property type="match status" value="2"/>
</dbReference>
<evidence type="ECO:0008006" key="5">
    <source>
        <dbReference type="Google" id="ProtNLM"/>
    </source>
</evidence>
<evidence type="ECO:0000313" key="4">
    <source>
        <dbReference type="Proteomes" id="UP000235145"/>
    </source>
</evidence>
<dbReference type="PANTHER" id="PTHR11014:SF108">
    <property type="entry name" value="IAA-AMINO ACID HYDROLASE ILR1"/>
    <property type="match status" value="1"/>
</dbReference>
<reference evidence="3 4" key="1">
    <citation type="journal article" date="2017" name="Nat. Commun.">
        <title>Genome assembly with in vitro proximity ligation data and whole-genome triplication in lettuce.</title>
        <authorList>
            <person name="Reyes-Chin-Wo S."/>
            <person name="Wang Z."/>
            <person name="Yang X."/>
            <person name="Kozik A."/>
            <person name="Arikit S."/>
            <person name="Song C."/>
            <person name="Xia L."/>
            <person name="Froenicke L."/>
            <person name="Lavelle D.O."/>
            <person name="Truco M.J."/>
            <person name="Xia R."/>
            <person name="Zhu S."/>
            <person name="Xu C."/>
            <person name="Xu H."/>
            <person name="Xu X."/>
            <person name="Cox K."/>
            <person name="Korf I."/>
            <person name="Meyers B.C."/>
            <person name="Michelmore R.W."/>
        </authorList>
    </citation>
    <scope>NUCLEOTIDE SEQUENCE [LARGE SCALE GENOMIC DNA]</scope>
    <source>
        <strain evidence="4">cv. Salinas</strain>
        <tissue evidence="3">Seedlings</tissue>
    </source>
</reference>
<comment type="caution">
    <text evidence="3">The sequence shown here is derived from an EMBL/GenBank/DDBJ whole genome shotgun (WGS) entry which is preliminary data.</text>
</comment>